<dbReference type="AlphaFoldDB" id="A0A6P8BI39"/>
<keyword evidence="1" id="KW-1185">Reference proteome</keyword>
<proteinExistence type="predicted"/>
<dbReference type="GeneID" id="41956502"/>
<reference evidence="2" key="3">
    <citation type="submission" date="2025-08" db="UniProtKB">
        <authorList>
            <consortium name="RefSeq"/>
        </authorList>
    </citation>
    <scope>IDENTIFICATION</scope>
    <source>
        <strain evidence="2">NI907</strain>
    </source>
</reference>
<name>A0A6P8BI39_PYRGI</name>
<dbReference type="KEGG" id="pgri:PgNI_01517"/>
<gene>
    <name evidence="2" type="ORF">PgNI_01517</name>
</gene>
<protein>
    <submittedName>
        <fullName evidence="2">Uncharacterized protein</fullName>
    </submittedName>
</protein>
<dbReference type="RefSeq" id="XP_030986711.1">
    <property type="nucleotide sequence ID" value="XM_031121588.1"/>
</dbReference>
<sequence>MYEHWHPTHLLQQIIPSYHHMRLINGYVECKDENNCDFIAYAFDIHSNPNTCSSSSIPTTSQPSKLRAWIRNNHDKCYSTIPKIPKTIQTSKRRPWIHDQYFDKKTRNYVKLDKPNKYSWAGPTKKLSFEEIYDIGEEWCKKHSKFYLVYNNCHDFAYDLYQKIKQ</sequence>
<reference evidence="2" key="2">
    <citation type="submission" date="2019-10" db="EMBL/GenBank/DDBJ databases">
        <authorList>
            <consortium name="NCBI Genome Project"/>
        </authorList>
    </citation>
    <scope>NUCLEOTIDE SEQUENCE</scope>
    <source>
        <strain evidence="2">NI907</strain>
    </source>
</reference>
<reference evidence="2" key="1">
    <citation type="journal article" date="2019" name="Mol. Biol. Evol.">
        <title>Blast fungal genomes show frequent chromosomal changes, gene gains and losses, and effector gene turnover.</title>
        <authorList>
            <person name="Gomez Luciano L.B."/>
            <person name="Jason Tsai I."/>
            <person name="Chuma I."/>
            <person name="Tosa Y."/>
            <person name="Chen Y.H."/>
            <person name="Li J.Y."/>
            <person name="Li M.Y."/>
            <person name="Jade Lu M.Y."/>
            <person name="Nakayashiki H."/>
            <person name="Li W.H."/>
        </authorList>
    </citation>
    <scope>NUCLEOTIDE SEQUENCE</scope>
    <source>
        <strain evidence="2">NI907</strain>
    </source>
</reference>
<dbReference type="Proteomes" id="UP000515153">
    <property type="component" value="Unplaced"/>
</dbReference>
<accession>A0A6P8BI39</accession>
<organism evidence="1 2">
    <name type="scientific">Pyricularia grisea</name>
    <name type="common">Crabgrass-specific blast fungus</name>
    <name type="synonym">Magnaporthe grisea</name>
    <dbReference type="NCBI Taxonomy" id="148305"/>
    <lineage>
        <taxon>Eukaryota</taxon>
        <taxon>Fungi</taxon>
        <taxon>Dikarya</taxon>
        <taxon>Ascomycota</taxon>
        <taxon>Pezizomycotina</taxon>
        <taxon>Sordariomycetes</taxon>
        <taxon>Sordariomycetidae</taxon>
        <taxon>Magnaporthales</taxon>
        <taxon>Pyriculariaceae</taxon>
        <taxon>Pyricularia</taxon>
    </lineage>
</organism>
<evidence type="ECO:0000313" key="1">
    <source>
        <dbReference type="Proteomes" id="UP000515153"/>
    </source>
</evidence>
<evidence type="ECO:0000313" key="2">
    <source>
        <dbReference type="RefSeq" id="XP_030986711.1"/>
    </source>
</evidence>